<feature type="domain" description="MaoC-like" evidence="1">
    <location>
        <begin position="9"/>
        <end position="95"/>
    </location>
</feature>
<dbReference type="Proteomes" id="UP000245634">
    <property type="component" value="Unassembled WGS sequence"/>
</dbReference>
<dbReference type="InterPro" id="IPR002539">
    <property type="entry name" value="MaoC-like_dom"/>
</dbReference>
<dbReference type="OrthoDB" id="9801625at2"/>
<organism evidence="2 3">
    <name type="scientific">Tumebacillus permanentifrigoris</name>
    <dbReference type="NCBI Taxonomy" id="378543"/>
    <lineage>
        <taxon>Bacteria</taxon>
        <taxon>Bacillati</taxon>
        <taxon>Bacillota</taxon>
        <taxon>Bacilli</taxon>
        <taxon>Bacillales</taxon>
        <taxon>Alicyclobacillaceae</taxon>
        <taxon>Tumebacillus</taxon>
    </lineage>
</organism>
<protein>
    <submittedName>
        <fullName evidence="2">Acyl dehydratase</fullName>
    </submittedName>
</protein>
<name>A0A316DC98_9BACL</name>
<sequence>MTTISIGYTTNWERTFTEQDVVLFAEISGDKAAHHTEKDAEGRLMVHGLLTATIPTKIGSIIDFIAREITFEFVRPVFTGDTVSCVLTINEVEPSPNYTKIAATFVCTNQHGKKVLKGSSRGVVR</sequence>
<dbReference type="InterPro" id="IPR029069">
    <property type="entry name" value="HotDog_dom_sf"/>
</dbReference>
<reference evidence="2 3" key="1">
    <citation type="submission" date="2018-05" db="EMBL/GenBank/DDBJ databases">
        <title>Genomic Encyclopedia of Type Strains, Phase IV (KMG-IV): sequencing the most valuable type-strain genomes for metagenomic binning, comparative biology and taxonomic classification.</title>
        <authorList>
            <person name="Goeker M."/>
        </authorList>
    </citation>
    <scope>NUCLEOTIDE SEQUENCE [LARGE SCALE GENOMIC DNA]</scope>
    <source>
        <strain evidence="2 3">DSM 18773</strain>
    </source>
</reference>
<dbReference type="RefSeq" id="WP_109687414.1">
    <property type="nucleotide sequence ID" value="NZ_QGGL01000004.1"/>
</dbReference>
<dbReference type="InterPro" id="IPR052342">
    <property type="entry name" value="MCH/BMMD"/>
</dbReference>
<evidence type="ECO:0000313" key="3">
    <source>
        <dbReference type="Proteomes" id="UP000245634"/>
    </source>
</evidence>
<dbReference type="SUPFAM" id="SSF54637">
    <property type="entry name" value="Thioesterase/thiol ester dehydrase-isomerase"/>
    <property type="match status" value="1"/>
</dbReference>
<gene>
    <name evidence="2" type="ORF">C7459_104173</name>
</gene>
<dbReference type="PANTHER" id="PTHR43664:SF1">
    <property type="entry name" value="BETA-METHYLMALYL-COA DEHYDRATASE"/>
    <property type="match status" value="1"/>
</dbReference>
<dbReference type="Pfam" id="PF01575">
    <property type="entry name" value="MaoC_dehydratas"/>
    <property type="match status" value="1"/>
</dbReference>
<dbReference type="AlphaFoldDB" id="A0A316DC98"/>
<proteinExistence type="predicted"/>
<dbReference type="EMBL" id="QGGL01000004">
    <property type="protein sequence ID" value="PWK14969.1"/>
    <property type="molecule type" value="Genomic_DNA"/>
</dbReference>
<evidence type="ECO:0000313" key="2">
    <source>
        <dbReference type="EMBL" id="PWK14969.1"/>
    </source>
</evidence>
<evidence type="ECO:0000259" key="1">
    <source>
        <dbReference type="Pfam" id="PF01575"/>
    </source>
</evidence>
<keyword evidence="3" id="KW-1185">Reference proteome</keyword>
<comment type="caution">
    <text evidence="2">The sequence shown here is derived from an EMBL/GenBank/DDBJ whole genome shotgun (WGS) entry which is preliminary data.</text>
</comment>
<dbReference type="Gene3D" id="3.10.129.10">
    <property type="entry name" value="Hotdog Thioesterase"/>
    <property type="match status" value="1"/>
</dbReference>
<dbReference type="PANTHER" id="PTHR43664">
    <property type="entry name" value="MONOAMINE OXIDASE-RELATED"/>
    <property type="match status" value="1"/>
</dbReference>
<accession>A0A316DC98</accession>